<proteinExistence type="predicted"/>
<organism evidence="1">
    <name type="scientific">Acinetobacter phage vB_AbaM-SPB</name>
    <dbReference type="NCBI Taxonomy" id="3236747"/>
    <lineage>
        <taxon>Viruses</taxon>
        <taxon>Duplodnaviria</taxon>
        <taxon>Heunggongvirae</taxon>
        <taxon>Uroviricota</taxon>
        <taxon>Caudoviricetes</taxon>
        <taxon>Obolenskvirus</taxon>
    </lineage>
</organism>
<sequence>MVKKLSIDALRWAWSVEVNTAPERLVLLAFADRAGEDNTAWPSMARLEKDTKLDIKTVKKVVNTLIENGFLMDTGERKGATGKVRVLQLMGVNNREFYNEPKNGMIPNFPCNEPIYGSLNEPKFGSQNLSMNQPKKQEVVYSEKFEKFWNEYPKCIRKGTKEAANKTFTKYQKDFEMIMKVLEAFKKDEMWTKNNGEFIAAPSSWLNKQYWKTDYWIEQVGSVSQTQIQHEAPRPQVKAIRKNYLNKG</sequence>
<dbReference type="Pfam" id="PF13730">
    <property type="entry name" value="HTH_36"/>
    <property type="match status" value="1"/>
</dbReference>
<protein>
    <submittedName>
        <fullName evidence="1">Replication initiation protein</fullName>
    </submittedName>
</protein>
<dbReference type="EMBL" id="PP977194">
    <property type="protein sequence ID" value="XDJ03114.1"/>
    <property type="molecule type" value="Genomic_DNA"/>
</dbReference>
<evidence type="ECO:0000313" key="1">
    <source>
        <dbReference type="EMBL" id="XDJ03114.1"/>
    </source>
</evidence>
<accession>A0AB39C919</accession>
<name>A0AB39C919_9CAUD</name>
<reference evidence="1" key="1">
    <citation type="submission" date="2024-07" db="EMBL/GenBank/DDBJ databases">
        <title>Genomic characterization and preclinical evaluation of a locally isolated lytic Acinetobacter phage vB_AbaM-SPB against carbapenem-resistant Acinetobacter baumannii clinical isolate.</title>
        <authorList>
            <person name="Elshamy A.A."/>
            <person name="Saad B.T."/>
            <person name="Mabrouk S.S."/>
            <person name="Aboshanab K.M."/>
        </authorList>
    </citation>
    <scope>NUCLEOTIDE SEQUENCE</scope>
</reference>